<feature type="region of interest" description="Disordered" evidence="1">
    <location>
        <begin position="9"/>
        <end position="31"/>
    </location>
</feature>
<name>A0ABR4AVN5_9LECA</name>
<sequence length="113" mass="12256">MTGLLAGERGRALLAGRSGTQRHPKAGREQGEPPVYEEFLLVYMVKLGIWMEGSGTAAAATCIRPLGGRGETMKFSFRWCIVHMRVHEARGNPPPALGPNIPLPATRFLSSNV</sequence>
<evidence type="ECO:0000313" key="2">
    <source>
        <dbReference type="EMBL" id="KAL2049646.1"/>
    </source>
</evidence>
<organism evidence="2 3">
    <name type="scientific">Lepraria finkii</name>
    <dbReference type="NCBI Taxonomy" id="1340010"/>
    <lineage>
        <taxon>Eukaryota</taxon>
        <taxon>Fungi</taxon>
        <taxon>Dikarya</taxon>
        <taxon>Ascomycota</taxon>
        <taxon>Pezizomycotina</taxon>
        <taxon>Lecanoromycetes</taxon>
        <taxon>OSLEUM clade</taxon>
        <taxon>Lecanoromycetidae</taxon>
        <taxon>Lecanorales</taxon>
        <taxon>Lecanorineae</taxon>
        <taxon>Stereocaulaceae</taxon>
        <taxon>Lepraria</taxon>
    </lineage>
</organism>
<accession>A0ABR4AVN5</accession>
<evidence type="ECO:0000313" key="3">
    <source>
        <dbReference type="Proteomes" id="UP001590951"/>
    </source>
</evidence>
<gene>
    <name evidence="2" type="ORF">ABVK25_010106</name>
</gene>
<keyword evidence="3" id="KW-1185">Reference proteome</keyword>
<dbReference type="EMBL" id="JBHFEH010000060">
    <property type="protein sequence ID" value="KAL2049646.1"/>
    <property type="molecule type" value="Genomic_DNA"/>
</dbReference>
<reference evidence="2 3" key="1">
    <citation type="submission" date="2024-09" db="EMBL/GenBank/DDBJ databases">
        <title>Rethinking Asexuality: The Enigmatic Case of Functional Sexual Genes in Lepraria (Stereocaulaceae).</title>
        <authorList>
            <person name="Doellman M."/>
            <person name="Sun Y."/>
            <person name="Barcenas-Pena A."/>
            <person name="Lumbsch H.T."/>
            <person name="Grewe F."/>
        </authorList>
    </citation>
    <scope>NUCLEOTIDE SEQUENCE [LARGE SCALE GENOMIC DNA]</scope>
    <source>
        <strain evidence="2 3">Grewe 0041</strain>
    </source>
</reference>
<dbReference type="Proteomes" id="UP001590951">
    <property type="component" value="Unassembled WGS sequence"/>
</dbReference>
<comment type="caution">
    <text evidence="2">The sequence shown here is derived from an EMBL/GenBank/DDBJ whole genome shotgun (WGS) entry which is preliminary data.</text>
</comment>
<protein>
    <submittedName>
        <fullName evidence="2">Uncharacterized protein</fullName>
    </submittedName>
</protein>
<evidence type="ECO:0000256" key="1">
    <source>
        <dbReference type="SAM" id="MobiDB-lite"/>
    </source>
</evidence>
<proteinExistence type="predicted"/>